<evidence type="ECO:0000256" key="5">
    <source>
        <dbReference type="ARBA" id="ARBA00022889"/>
    </source>
</evidence>
<dbReference type="SUPFAM" id="SSF56487">
    <property type="entry name" value="SRCR-like"/>
    <property type="match status" value="1"/>
</dbReference>
<dbReference type="Proteomes" id="UP000472263">
    <property type="component" value="Chromosome 4"/>
</dbReference>
<keyword evidence="6 8" id="KW-1015">Disulfide bond</keyword>
<reference evidence="11" key="2">
    <citation type="submission" date="2025-08" db="UniProtKB">
        <authorList>
            <consortium name="Ensembl"/>
        </authorList>
    </citation>
    <scope>IDENTIFICATION</scope>
</reference>
<dbReference type="InterPro" id="IPR011333">
    <property type="entry name" value="SKP1/BTB/POZ_sf"/>
</dbReference>
<dbReference type="PROSITE" id="PS00420">
    <property type="entry name" value="SRCR_1"/>
    <property type="match status" value="1"/>
</dbReference>
<dbReference type="GeneTree" id="ENSGT00940000169120"/>
<keyword evidence="12" id="KW-1185">Reference proteome</keyword>
<evidence type="ECO:0000313" key="12">
    <source>
        <dbReference type="Proteomes" id="UP000472263"/>
    </source>
</evidence>
<dbReference type="Pfam" id="PF00530">
    <property type="entry name" value="SRCR"/>
    <property type="match status" value="1"/>
</dbReference>
<evidence type="ECO:0000256" key="1">
    <source>
        <dbReference type="ARBA" id="ARBA00004498"/>
    </source>
</evidence>
<dbReference type="InterPro" id="IPR000210">
    <property type="entry name" value="BTB/POZ_dom"/>
</dbReference>
<evidence type="ECO:0000256" key="7">
    <source>
        <dbReference type="ARBA" id="ARBA00023180"/>
    </source>
</evidence>
<dbReference type="GO" id="GO:0016020">
    <property type="term" value="C:membrane"/>
    <property type="evidence" value="ECO:0007669"/>
    <property type="project" value="InterPro"/>
</dbReference>
<dbReference type="InterPro" id="IPR051481">
    <property type="entry name" value="BTB-POZ/Galectin-3-binding"/>
</dbReference>
<dbReference type="SMART" id="SM00202">
    <property type="entry name" value="SR"/>
    <property type="match status" value="1"/>
</dbReference>
<evidence type="ECO:0000256" key="4">
    <source>
        <dbReference type="ARBA" id="ARBA00022729"/>
    </source>
</evidence>
<sequence length="556" mass="63352">MKAARGLLFTSQSREGDIRLVDGQVPSEGRVEIYHDGNWGTVCDDSWDLSDARVVCRQLGFPDAKRATDGAEFGSGRGRIWMDDVRCDGTERKLSQCTFSEWGENNCSPTEDAGVICETESGKTNQDYPLDHNSSLSFQLGELFDSERDCDVDIDVVVDNNNTVETICAHRLILSLGSFLKTSQEDKLTNNKLSIHVTSNCSQHVTSFVRYLYTRQINITLSSAQCIHKMASDWSVKPLQHEAANFFSWFLPDDPTFHTPRSFYEYAVLTDDRSLQETCLRYLAWNCEALIRSPVWRSLSLDLVKALLSRSDLVVPNETYLFKGLKSWVSAQENISISETLLELIRFPMIPAEDLFKVRGSQYQASKLQGFQFNALPFGMLHDNLAEKEDVYTSRIYTGSPWSFTFNAQDISDYQEFGVYTLSGQRHHNLRSSFKTPVLNSAYFAFHNILWNTKIYMSDEDCSNSGVTCPSLPAVSLEIQERMSNLPRHLEKSIMYNNRLVVMCANKYVFHVEDFKGFDDNNLAFVPTNNSAEQIYPCHSNQFSYQVVVRPQYITD</sequence>
<dbReference type="InterPro" id="IPR001190">
    <property type="entry name" value="SRCR"/>
</dbReference>
<dbReference type="Gene3D" id="3.30.710.10">
    <property type="entry name" value="Potassium Channel Kv1.1, Chain A"/>
    <property type="match status" value="1"/>
</dbReference>
<evidence type="ECO:0000259" key="9">
    <source>
        <dbReference type="PROSITE" id="PS50097"/>
    </source>
</evidence>
<dbReference type="PROSITE" id="PS50097">
    <property type="entry name" value="BTB"/>
    <property type="match status" value="1"/>
</dbReference>
<dbReference type="PROSITE" id="PS50287">
    <property type="entry name" value="SRCR_2"/>
    <property type="match status" value="1"/>
</dbReference>
<dbReference type="Gene3D" id="3.10.250.10">
    <property type="entry name" value="SRCR-like domain"/>
    <property type="match status" value="1"/>
</dbReference>
<reference evidence="11" key="3">
    <citation type="submission" date="2025-09" db="UniProtKB">
        <authorList>
            <consortium name="Ensembl"/>
        </authorList>
    </citation>
    <scope>IDENTIFICATION</scope>
</reference>
<evidence type="ECO:0000256" key="3">
    <source>
        <dbReference type="ARBA" id="ARBA00022530"/>
    </source>
</evidence>
<feature type="disulfide bond" evidence="8">
    <location>
        <begin position="43"/>
        <end position="107"/>
    </location>
</feature>
<evidence type="ECO:0000313" key="11">
    <source>
        <dbReference type="Ensembl" id="ENSMMDP00005000529.1"/>
    </source>
</evidence>
<comment type="subcellular location">
    <subcellularLocation>
        <location evidence="1">Secreted</location>
        <location evidence="1">Extracellular space</location>
        <location evidence="1">Extracellular matrix</location>
    </subcellularLocation>
</comment>
<evidence type="ECO:0000256" key="8">
    <source>
        <dbReference type="PROSITE-ProRule" id="PRU00196"/>
    </source>
</evidence>
<name>A0A667WJ92_9TELE</name>
<feature type="domain" description="BTB" evidence="9">
    <location>
        <begin position="152"/>
        <end position="221"/>
    </location>
</feature>
<feature type="domain" description="SRCR" evidence="10">
    <location>
        <begin position="18"/>
        <end position="118"/>
    </location>
</feature>
<dbReference type="AlphaFoldDB" id="A0A667WJ92"/>
<dbReference type="InterPro" id="IPR036772">
    <property type="entry name" value="SRCR-like_dom_sf"/>
</dbReference>
<protein>
    <recommendedName>
        <fullName evidence="13">SRCR domain-containing protein</fullName>
    </recommendedName>
</protein>
<dbReference type="PANTHER" id="PTHR24410">
    <property type="entry name" value="HL07962P-RELATED"/>
    <property type="match status" value="1"/>
</dbReference>
<dbReference type="Gene3D" id="1.25.40.420">
    <property type="match status" value="1"/>
</dbReference>
<dbReference type="PANTHER" id="PTHR24410:SF16">
    <property type="entry name" value="GALECTIN-3-BINDING PROTEIN"/>
    <property type="match status" value="1"/>
</dbReference>
<dbReference type="SMART" id="SM00225">
    <property type="entry name" value="BTB"/>
    <property type="match status" value="1"/>
</dbReference>
<keyword evidence="3" id="KW-0272">Extracellular matrix</keyword>
<dbReference type="Pfam" id="PF00651">
    <property type="entry name" value="BTB"/>
    <property type="match status" value="1"/>
</dbReference>
<evidence type="ECO:0000259" key="10">
    <source>
        <dbReference type="PROSITE" id="PS50287"/>
    </source>
</evidence>
<proteinExistence type="predicted"/>
<dbReference type="PRINTS" id="PR00258">
    <property type="entry name" value="SPERACTRCPTR"/>
</dbReference>
<evidence type="ECO:0000256" key="6">
    <source>
        <dbReference type="ARBA" id="ARBA00023157"/>
    </source>
</evidence>
<keyword evidence="4" id="KW-0732">Signal</keyword>
<dbReference type="SUPFAM" id="SSF54695">
    <property type="entry name" value="POZ domain"/>
    <property type="match status" value="1"/>
</dbReference>
<keyword evidence="5" id="KW-0130">Cell adhesion</keyword>
<dbReference type="GO" id="GO:0007155">
    <property type="term" value="P:cell adhesion"/>
    <property type="evidence" value="ECO:0007669"/>
    <property type="project" value="UniProtKB-KW"/>
</dbReference>
<organism evidence="11 12">
    <name type="scientific">Myripristis murdjan</name>
    <name type="common">pinecone soldierfish</name>
    <dbReference type="NCBI Taxonomy" id="586833"/>
    <lineage>
        <taxon>Eukaryota</taxon>
        <taxon>Metazoa</taxon>
        <taxon>Chordata</taxon>
        <taxon>Craniata</taxon>
        <taxon>Vertebrata</taxon>
        <taxon>Euteleostomi</taxon>
        <taxon>Actinopterygii</taxon>
        <taxon>Neopterygii</taxon>
        <taxon>Teleostei</taxon>
        <taxon>Neoteleostei</taxon>
        <taxon>Acanthomorphata</taxon>
        <taxon>Holocentriformes</taxon>
        <taxon>Holocentridae</taxon>
        <taxon>Myripristis</taxon>
    </lineage>
</organism>
<dbReference type="Pfam" id="PF07707">
    <property type="entry name" value="BACK"/>
    <property type="match status" value="1"/>
</dbReference>
<evidence type="ECO:0000256" key="2">
    <source>
        <dbReference type="ARBA" id="ARBA00022525"/>
    </source>
</evidence>
<dbReference type="Ensembl" id="ENSMMDT00005000541.1">
    <property type="protein sequence ID" value="ENSMMDP00005000529.1"/>
    <property type="gene ID" value="ENSMMDG00005000338.1"/>
</dbReference>
<evidence type="ECO:0008006" key="13">
    <source>
        <dbReference type="Google" id="ProtNLM"/>
    </source>
</evidence>
<accession>A0A667WJ92</accession>
<feature type="disulfide bond" evidence="8">
    <location>
        <begin position="56"/>
        <end position="117"/>
    </location>
</feature>
<keyword evidence="2" id="KW-0964">Secreted</keyword>
<dbReference type="FunFam" id="3.10.250.10:FF:000011">
    <property type="entry name" value="Scavenger receptor class A member 5"/>
    <property type="match status" value="1"/>
</dbReference>
<dbReference type="InterPro" id="IPR011705">
    <property type="entry name" value="BACK"/>
</dbReference>
<keyword evidence="7" id="KW-0325">Glycoprotein</keyword>
<reference evidence="11" key="1">
    <citation type="submission" date="2019-06" db="EMBL/GenBank/DDBJ databases">
        <authorList>
            <consortium name="Wellcome Sanger Institute Data Sharing"/>
        </authorList>
    </citation>
    <scope>NUCLEOTIDE SEQUENCE [LARGE SCALE GENOMIC DNA]</scope>
</reference>
<dbReference type="SMART" id="SM00875">
    <property type="entry name" value="BACK"/>
    <property type="match status" value="1"/>
</dbReference>
<feature type="disulfide bond" evidence="8">
    <location>
        <begin position="87"/>
        <end position="97"/>
    </location>
</feature>